<dbReference type="PANTHER" id="PTHR33938:SF15">
    <property type="entry name" value="FERULOYL ESTERASE B-RELATED"/>
    <property type="match status" value="1"/>
</dbReference>
<keyword evidence="4" id="KW-0732">Signal</keyword>
<reference evidence="8 9" key="1">
    <citation type="submission" date="2020-06" db="EMBL/GenBank/DDBJ databases">
        <title>Schlegella sp. ID0723 isolated from air conditioner.</title>
        <authorList>
            <person name="Kim D.Y."/>
            <person name="Kim D.-U."/>
        </authorList>
    </citation>
    <scope>NUCLEOTIDE SEQUENCE [LARGE SCALE GENOMIC DNA]</scope>
    <source>
        <strain evidence="8 9">ID0723</strain>
    </source>
</reference>
<dbReference type="InterPro" id="IPR029058">
    <property type="entry name" value="AB_hydrolase_fold"/>
</dbReference>
<evidence type="ECO:0000256" key="1">
    <source>
        <dbReference type="ARBA" id="ARBA00006249"/>
    </source>
</evidence>
<dbReference type="Proteomes" id="UP000529637">
    <property type="component" value="Unassembled WGS sequence"/>
</dbReference>
<evidence type="ECO:0000256" key="7">
    <source>
        <dbReference type="ARBA" id="ARBA00023157"/>
    </source>
</evidence>
<evidence type="ECO:0000256" key="3">
    <source>
        <dbReference type="ARBA" id="ARBA00022723"/>
    </source>
</evidence>
<dbReference type="GO" id="GO:0046872">
    <property type="term" value="F:metal ion binding"/>
    <property type="evidence" value="ECO:0007669"/>
    <property type="project" value="UniProtKB-KW"/>
</dbReference>
<keyword evidence="7" id="KW-1015">Disulfide bond</keyword>
<dbReference type="EMBL" id="JABWMJ010000001">
    <property type="protein sequence ID" value="NUZ04673.1"/>
    <property type="molecule type" value="Genomic_DNA"/>
</dbReference>
<evidence type="ECO:0000313" key="8">
    <source>
        <dbReference type="EMBL" id="NUZ04673.1"/>
    </source>
</evidence>
<organism evidence="8 9">
    <name type="scientific">Piscinibacter koreensis</name>
    <dbReference type="NCBI Taxonomy" id="2742824"/>
    <lineage>
        <taxon>Bacteria</taxon>
        <taxon>Pseudomonadati</taxon>
        <taxon>Pseudomonadota</taxon>
        <taxon>Betaproteobacteria</taxon>
        <taxon>Burkholderiales</taxon>
        <taxon>Sphaerotilaceae</taxon>
        <taxon>Piscinibacter</taxon>
    </lineage>
</organism>
<comment type="similarity">
    <text evidence="1">Belongs to the tannase family.</text>
</comment>
<dbReference type="Pfam" id="PF07519">
    <property type="entry name" value="Tannase"/>
    <property type="match status" value="1"/>
</dbReference>
<keyword evidence="9" id="KW-1185">Reference proteome</keyword>
<comment type="caution">
    <text evidence="8">The sequence shown here is derived from an EMBL/GenBank/DDBJ whole genome shotgun (WGS) entry which is preliminary data.</text>
</comment>
<name>A0A7Y6NK46_9BURK</name>
<evidence type="ECO:0000256" key="5">
    <source>
        <dbReference type="ARBA" id="ARBA00022801"/>
    </source>
</evidence>
<keyword evidence="3" id="KW-0479">Metal-binding</keyword>
<keyword evidence="6" id="KW-0106">Calcium</keyword>
<dbReference type="AlphaFoldDB" id="A0A7Y6NK46"/>
<dbReference type="RefSeq" id="WP_176065790.1">
    <property type="nucleotide sequence ID" value="NZ_JABWMJ010000001.1"/>
</dbReference>
<dbReference type="GO" id="GO:0052689">
    <property type="term" value="F:carboxylic ester hydrolase activity"/>
    <property type="evidence" value="ECO:0007669"/>
    <property type="project" value="UniProtKB-KW"/>
</dbReference>
<evidence type="ECO:0000313" key="9">
    <source>
        <dbReference type="Proteomes" id="UP000529637"/>
    </source>
</evidence>
<dbReference type="SUPFAM" id="SSF53474">
    <property type="entry name" value="alpha/beta-Hydrolases"/>
    <property type="match status" value="1"/>
</dbReference>
<sequence length="513" mass="54562">MFVAANTATTPASPDYCRLLGAIDPVDPTAQKINFQLNLPTTWNGKVVQYGGGGFNGTLVTATTALRDAAPDDPLPLTRGYATLGTDSGHQASAFAANAIGQFGLNDEMLVNYGYASYRKVKDVAVALMQVFYGKGPSKTYYFGGSEGGREGLAMAQRFPNDYDGIVSVVPVVQLSMLFASYIPHAQPQFNGGWLNAGKVRTLAKFVSDNCDTLDGLADGVVNNYLACPSRVNLQGIRCAGGVDVSDACLSDPQIATVTAVHTPHTYSFPLANGLTSYPQWMWGNESSPDTLNGVSSVGGLPLSTMTRWVTGTAPPTVAVNAITDAQQWLYGSNFVRYFITRDPTFDARTYDANNYKARVQQVSEIIDASDPNLSAFFTRGGKLIMRENIGDLAQSPLAGINYFNAVAAKVGTGTMEQSARLYISPASNHSGPAASVTDGSAVPTMVDLLDPLDRWVTAGQPPADALTQTRKATTAPFALQASRPMCRFPNYPHYVGGDVKLAASYVCAASQL</sequence>
<proteinExistence type="inferred from homology"/>
<gene>
    <name evidence="8" type="ORF">HQN59_02755</name>
</gene>
<keyword evidence="5 8" id="KW-0378">Hydrolase</keyword>
<evidence type="ECO:0000256" key="6">
    <source>
        <dbReference type="ARBA" id="ARBA00022837"/>
    </source>
</evidence>
<evidence type="ECO:0000256" key="4">
    <source>
        <dbReference type="ARBA" id="ARBA00022729"/>
    </source>
</evidence>
<accession>A0A7Y6NK46</accession>
<evidence type="ECO:0000256" key="2">
    <source>
        <dbReference type="ARBA" id="ARBA00022487"/>
    </source>
</evidence>
<dbReference type="PANTHER" id="PTHR33938">
    <property type="entry name" value="FERULOYL ESTERASE B-RELATED"/>
    <property type="match status" value="1"/>
</dbReference>
<dbReference type="InterPro" id="IPR011118">
    <property type="entry name" value="Tannase/feruloyl_esterase"/>
</dbReference>
<protein>
    <submittedName>
        <fullName evidence="8">Tannase/feruloyl esterase family alpha/beta hydrolase</fullName>
    </submittedName>
</protein>
<keyword evidence="2" id="KW-0719">Serine esterase</keyword>